<feature type="transmembrane region" description="Helical" evidence="1">
    <location>
        <begin position="372"/>
        <end position="396"/>
    </location>
</feature>
<sequence>MTSTTHTASIPSLNQTASSPRIISIDILRGFIMLTMLFVNDVAETPKLWWWSKHFYPYNESGMTYVDVVFPAFLFIVGLSVPFALSKQLQTKPLHKVLLHVLTRSASLLLLGFFTVNGPDFEKMGWHNAVWHILVYSSCIALFLQFPKPNPEQRSNRKIVLLKYTSITIKALATIGLFIAWYYFQDKNGNPMQRHWWGILGLIGWTYLCTSLIYIVFRKNIFALAIVMAILIAMYLGHQPIQPATWQLPANNAFNSIPHHNFIFKLKYIPMSTTILTAISLAGALLGSTIKNGSPNTNGSLTNTNAAKLKFALLFAAALALAGYCMQYPHGILKNSSSPAWALYSAAITAALWAIFFLLFDMLNFRKIGSALAYAGQNALLAYLIAPLFLFSQIFINTYTCINPKLTLEQQFWITPLAFTYDKINMFGHTITFLQPFTGIAKSILLAILILVFTAFLARKKIFLKL</sequence>
<feature type="transmembrane region" description="Helical" evidence="1">
    <location>
        <begin position="341"/>
        <end position="360"/>
    </location>
</feature>
<evidence type="ECO:0000313" key="4">
    <source>
        <dbReference type="Proteomes" id="UP000317369"/>
    </source>
</evidence>
<accession>A0A517YWG2</accession>
<keyword evidence="1" id="KW-0812">Transmembrane</keyword>
<feature type="transmembrane region" description="Helical" evidence="1">
    <location>
        <begin position="311"/>
        <end position="329"/>
    </location>
</feature>
<feature type="transmembrane region" description="Helical" evidence="1">
    <location>
        <begin position="22"/>
        <end position="43"/>
    </location>
</feature>
<feature type="transmembrane region" description="Helical" evidence="1">
    <location>
        <begin position="97"/>
        <end position="117"/>
    </location>
</feature>
<feature type="transmembrane region" description="Helical" evidence="1">
    <location>
        <begin position="129"/>
        <end position="146"/>
    </location>
</feature>
<protein>
    <recommendedName>
        <fullName evidence="2">DUF5009 domain-containing protein</fullName>
    </recommendedName>
</protein>
<dbReference type="Pfam" id="PF16401">
    <property type="entry name" value="DUF5009"/>
    <property type="match status" value="1"/>
</dbReference>
<keyword evidence="1" id="KW-1133">Transmembrane helix</keyword>
<keyword evidence="1" id="KW-0472">Membrane</keyword>
<dbReference type="AlphaFoldDB" id="A0A517YWG2"/>
<proteinExistence type="predicted"/>
<dbReference type="KEGG" id="pcor:KS4_26240"/>
<feature type="transmembrane region" description="Helical" evidence="1">
    <location>
        <begin position="268"/>
        <end position="290"/>
    </location>
</feature>
<dbReference type="PANTHER" id="PTHR31061">
    <property type="entry name" value="LD22376P"/>
    <property type="match status" value="1"/>
</dbReference>
<reference evidence="3 4" key="1">
    <citation type="submission" date="2019-02" db="EMBL/GenBank/DDBJ databases">
        <title>Deep-cultivation of Planctomycetes and their phenomic and genomic characterization uncovers novel biology.</title>
        <authorList>
            <person name="Wiegand S."/>
            <person name="Jogler M."/>
            <person name="Boedeker C."/>
            <person name="Pinto D."/>
            <person name="Vollmers J."/>
            <person name="Rivas-Marin E."/>
            <person name="Kohn T."/>
            <person name="Peeters S.H."/>
            <person name="Heuer A."/>
            <person name="Rast P."/>
            <person name="Oberbeckmann S."/>
            <person name="Bunk B."/>
            <person name="Jeske O."/>
            <person name="Meyerdierks A."/>
            <person name="Storesund J.E."/>
            <person name="Kallscheuer N."/>
            <person name="Luecker S."/>
            <person name="Lage O.M."/>
            <person name="Pohl T."/>
            <person name="Merkel B.J."/>
            <person name="Hornburger P."/>
            <person name="Mueller R.-W."/>
            <person name="Bruemmer F."/>
            <person name="Labrenz M."/>
            <person name="Spormann A.M."/>
            <person name="Op den Camp H."/>
            <person name="Overmann J."/>
            <person name="Amann R."/>
            <person name="Jetten M.S.M."/>
            <person name="Mascher T."/>
            <person name="Medema M.H."/>
            <person name="Devos D.P."/>
            <person name="Kaster A.-K."/>
            <person name="Ovreas L."/>
            <person name="Rohde M."/>
            <person name="Galperin M.Y."/>
            <person name="Jogler C."/>
        </authorList>
    </citation>
    <scope>NUCLEOTIDE SEQUENCE [LARGE SCALE GENOMIC DNA]</scope>
    <source>
        <strain evidence="3 4">KS4</strain>
    </source>
</reference>
<dbReference type="OrthoDB" id="9788724at2"/>
<feature type="transmembrane region" description="Helical" evidence="1">
    <location>
        <begin position="63"/>
        <end position="85"/>
    </location>
</feature>
<dbReference type="RefSeq" id="WP_145078551.1">
    <property type="nucleotide sequence ID" value="NZ_CP036425.1"/>
</dbReference>
<gene>
    <name evidence="3" type="ORF">KS4_26240</name>
</gene>
<feature type="domain" description="DUF5009" evidence="2">
    <location>
        <begin position="24"/>
        <end position="274"/>
    </location>
</feature>
<evidence type="ECO:0000256" key="1">
    <source>
        <dbReference type="SAM" id="Phobius"/>
    </source>
</evidence>
<keyword evidence="4" id="KW-1185">Reference proteome</keyword>
<feature type="transmembrane region" description="Helical" evidence="1">
    <location>
        <begin position="440"/>
        <end position="458"/>
    </location>
</feature>
<evidence type="ECO:0000259" key="2">
    <source>
        <dbReference type="Pfam" id="PF16401"/>
    </source>
</evidence>
<dbReference type="EMBL" id="CP036425">
    <property type="protein sequence ID" value="QDU34554.1"/>
    <property type="molecule type" value="Genomic_DNA"/>
</dbReference>
<feature type="transmembrane region" description="Helical" evidence="1">
    <location>
        <begin position="167"/>
        <end position="184"/>
    </location>
</feature>
<dbReference type="PANTHER" id="PTHR31061:SF24">
    <property type="entry name" value="LD22376P"/>
    <property type="match status" value="1"/>
</dbReference>
<feature type="transmembrane region" description="Helical" evidence="1">
    <location>
        <begin position="221"/>
        <end position="238"/>
    </location>
</feature>
<organism evidence="3 4">
    <name type="scientific">Poriferisphaera corsica</name>
    <dbReference type="NCBI Taxonomy" id="2528020"/>
    <lineage>
        <taxon>Bacteria</taxon>
        <taxon>Pseudomonadati</taxon>
        <taxon>Planctomycetota</taxon>
        <taxon>Phycisphaerae</taxon>
        <taxon>Phycisphaerales</taxon>
        <taxon>Phycisphaeraceae</taxon>
        <taxon>Poriferisphaera</taxon>
    </lineage>
</organism>
<feature type="transmembrane region" description="Helical" evidence="1">
    <location>
        <begin position="196"/>
        <end position="216"/>
    </location>
</feature>
<evidence type="ECO:0000313" key="3">
    <source>
        <dbReference type="EMBL" id="QDU34554.1"/>
    </source>
</evidence>
<dbReference type="InterPro" id="IPR032176">
    <property type="entry name" value="DUF5009"/>
</dbReference>
<dbReference type="Proteomes" id="UP000317369">
    <property type="component" value="Chromosome"/>
</dbReference>
<name>A0A517YWG2_9BACT</name>